<gene>
    <name evidence="1" type="ORF">D7Z94_13675</name>
</gene>
<reference evidence="1 2" key="1">
    <citation type="submission" date="2018-10" db="EMBL/GenBank/DDBJ databases">
        <title>Ulvibacterium marinum gen. nov., sp. nov., a novel marine bacterium of the family Flavobacteriaceae, isolated from a culture of the green alga Ulva prolifera.</title>
        <authorList>
            <person name="Zhang Z."/>
        </authorList>
    </citation>
    <scope>NUCLEOTIDE SEQUENCE [LARGE SCALE GENOMIC DNA]</scope>
    <source>
        <strain evidence="1 2">CCMM003</strain>
    </source>
</reference>
<dbReference type="OrthoDB" id="9763471at2"/>
<dbReference type="AlphaFoldDB" id="A0A3B0C247"/>
<proteinExistence type="predicted"/>
<protein>
    <submittedName>
        <fullName evidence="1">Uncharacterized protein</fullName>
    </submittedName>
</protein>
<sequence>MSSRFVIDNMQTALNDRSFHTITMWNRLEGRPRKEDFDRALKAEIRDALWMLSKQWQIGEFMGDDAGSPVGAKIQIATTRLNKYRAANHPARPFNNDVPLEAIVEQRPVPYEFEDEIFSLDIRLMMGRHWIKMLKKTLGDQTTFFIQNNYTITAPADPDEKKDAFILAHPEAWQKFAAVAGRQVDGYKIYKDIDGGINIGSGSPDEAGINALAPAFKKWVEEFFLEPEKPDENAWLPSRLEYQFACSAPKKGREKVYEAEEYYSGRLDWFNFSINDKIEELEVTEPVATDLEGATVSSLIPTNIDFGGMPNTRWWTFEERKTYVGDIKPNTIDIGKLLFTEFALIYANDWFLIPHTVQAGTISNVEGLVVANVFGERIWVEPTGTGKDDEWEDRWTMFTIDKKGKDLKEADSSLLMLPTVPKIQEGPAMERFIMVRDEIANMVWGIEIDITLPSGKRDKAAEAARELLTFYRRLIPAPSQPQSEDEIADIRYQIMNSVPENWIPFIPVHKDNDKREIQLQRASMPRIIEGDPDDPQRIRPRTVLLREGLDKDSKTAYYIHEEEVPRAGISVSQSFQRTRWYGGKVFNWLGARKKTGRGEGSSGLAFDQILPVKKTRK</sequence>
<evidence type="ECO:0000313" key="2">
    <source>
        <dbReference type="Proteomes" id="UP000276603"/>
    </source>
</evidence>
<dbReference type="EMBL" id="RBCJ01000003">
    <property type="protein sequence ID" value="RKN79362.1"/>
    <property type="molecule type" value="Genomic_DNA"/>
</dbReference>
<dbReference type="Proteomes" id="UP000276603">
    <property type="component" value="Unassembled WGS sequence"/>
</dbReference>
<accession>A0A3B0C247</accession>
<name>A0A3B0C247_9FLAO</name>
<evidence type="ECO:0000313" key="1">
    <source>
        <dbReference type="EMBL" id="RKN79362.1"/>
    </source>
</evidence>
<dbReference type="RefSeq" id="WP_120712176.1">
    <property type="nucleotide sequence ID" value="NZ_RBCJ01000003.1"/>
</dbReference>
<organism evidence="1 2">
    <name type="scientific">Ulvibacterium marinum</name>
    <dbReference type="NCBI Taxonomy" id="2419782"/>
    <lineage>
        <taxon>Bacteria</taxon>
        <taxon>Pseudomonadati</taxon>
        <taxon>Bacteroidota</taxon>
        <taxon>Flavobacteriia</taxon>
        <taxon>Flavobacteriales</taxon>
        <taxon>Flavobacteriaceae</taxon>
        <taxon>Ulvibacterium</taxon>
    </lineage>
</organism>
<keyword evidence="2" id="KW-1185">Reference proteome</keyword>
<comment type="caution">
    <text evidence="1">The sequence shown here is derived from an EMBL/GenBank/DDBJ whole genome shotgun (WGS) entry which is preliminary data.</text>
</comment>